<dbReference type="InterPro" id="IPR007219">
    <property type="entry name" value="XnlR_reg_dom"/>
</dbReference>
<feature type="region of interest" description="Disordered" evidence="6">
    <location>
        <begin position="140"/>
        <end position="176"/>
    </location>
</feature>
<dbReference type="GO" id="GO:0000981">
    <property type="term" value="F:DNA-binding transcription factor activity, RNA polymerase II-specific"/>
    <property type="evidence" value="ECO:0007669"/>
    <property type="project" value="InterPro"/>
</dbReference>
<dbReference type="InterPro" id="IPR036864">
    <property type="entry name" value="Zn2-C6_fun-type_DNA-bd_sf"/>
</dbReference>
<comment type="caution">
    <text evidence="8">The sequence shown here is derived from an EMBL/GenBank/DDBJ whole genome shotgun (WGS) entry which is preliminary data.</text>
</comment>
<dbReference type="GO" id="GO:0008270">
    <property type="term" value="F:zinc ion binding"/>
    <property type="evidence" value="ECO:0007669"/>
    <property type="project" value="InterPro"/>
</dbReference>
<dbReference type="CDD" id="cd00067">
    <property type="entry name" value="GAL4"/>
    <property type="match status" value="1"/>
</dbReference>
<accession>A0AA38X5V4</accession>
<keyword evidence="3" id="KW-0238">DNA-binding</keyword>
<dbReference type="GO" id="GO:0006351">
    <property type="term" value="P:DNA-templated transcription"/>
    <property type="evidence" value="ECO:0007669"/>
    <property type="project" value="InterPro"/>
</dbReference>
<reference evidence="8" key="1">
    <citation type="submission" date="2022-10" db="EMBL/GenBank/DDBJ databases">
        <title>Culturing micro-colonial fungi from biological soil crusts in the Mojave desert and describing Neophaeococcomyces mojavensis, and introducing the new genera and species Taxawa tesnikishii.</title>
        <authorList>
            <person name="Kurbessoian T."/>
            <person name="Stajich J.E."/>
        </authorList>
    </citation>
    <scope>NUCLEOTIDE SEQUENCE</scope>
    <source>
        <strain evidence="8">TK_41</strain>
    </source>
</reference>
<evidence type="ECO:0000256" key="2">
    <source>
        <dbReference type="ARBA" id="ARBA00023015"/>
    </source>
</evidence>
<evidence type="ECO:0000256" key="1">
    <source>
        <dbReference type="ARBA" id="ARBA00022723"/>
    </source>
</evidence>
<gene>
    <name evidence="8" type="ORF">H2200_008486</name>
</gene>
<evidence type="ECO:0000313" key="8">
    <source>
        <dbReference type="EMBL" id="KAJ9607413.1"/>
    </source>
</evidence>
<evidence type="ECO:0000256" key="3">
    <source>
        <dbReference type="ARBA" id="ARBA00023125"/>
    </source>
</evidence>
<dbReference type="Pfam" id="PF04082">
    <property type="entry name" value="Fungal_trans"/>
    <property type="match status" value="1"/>
</dbReference>
<dbReference type="SMART" id="SM00066">
    <property type="entry name" value="GAL4"/>
    <property type="match status" value="1"/>
</dbReference>
<sequence length="667" mass="73732">MATDDASASSHAGSGKSRSKHPSLLACIPCRKSHLKCDGQKPLCSRCADRNGDCFWIDSRRGYREFRKAQSEAADRPDQKPKNDTILYDTKPFVSQDGYQVFNEADAMKLRAMTYAEIFQPNVDPSAFHPLPPELQTAMHHQPREQLPSPSNSDSTSSLSMTRGSIGSNSSGEVSSATSSAMDRSFLDDTDLIDLFYKHFYPSHPFIAPRKLYHQNPAILPPALQACMRWLASHYLPRANHTALENAAKMVFSPEVPDDAFKVQALILYSMTNFARCGQTEGSMALDKAYEITLRIGLNRNSFATTQSPNDPTMAESWRRTWWTLVLIEGLVVTIGGQTHPFRLYSTYNDVALPGHDEDYNELRSPPLTRTIADLRNRTFSEDTYEFSSFAYQIEATYILGSVLSLSPDTFAVTDPQVEGIDAAISNLLISLPMEKREVVRSDGSIDECLFIAHLVIHWAAICLHRPRSTLTFIRNHYRTTCTKAEAAGLPALAYTSHTAKALRAANAITQLAGIQPDVKMCSPVLMCGLTTAATVHLPAYAIVDTPDQAVAIKERMQLCITALGAYGEVWPRAGIAKGQVAKFAREVLTKPNVYVDCTASHMIPRASEPVAQLEYPQMPAFDNQSWMDNLIQANHEVEAPSCPVFDTFALAQTQHSMQAVQGVPGV</sequence>
<keyword evidence="5" id="KW-0539">Nucleus</keyword>
<keyword evidence="9" id="KW-1185">Reference proteome</keyword>
<dbReference type="GO" id="GO:0003677">
    <property type="term" value="F:DNA binding"/>
    <property type="evidence" value="ECO:0007669"/>
    <property type="project" value="UniProtKB-KW"/>
</dbReference>
<dbReference type="PROSITE" id="PS00463">
    <property type="entry name" value="ZN2_CY6_FUNGAL_1"/>
    <property type="match status" value="1"/>
</dbReference>
<evidence type="ECO:0000256" key="6">
    <source>
        <dbReference type="SAM" id="MobiDB-lite"/>
    </source>
</evidence>
<dbReference type="PANTHER" id="PTHR47431:SF1">
    <property type="entry name" value="ZN(II)2CYS6 TRANSCRIPTION FACTOR (EUROFUNG)"/>
    <property type="match status" value="1"/>
</dbReference>
<feature type="domain" description="Zn(2)-C6 fungal-type" evidence="7">
    <location>
        <begin position="26"/>
        <end position="56"/>
    </location>
</feature>
<keyword evidence="1" id="KW-0479">Metal-binding</keyword>
<dbReference type="InterPro" id="IPR001138">
    <property type="entry name" value="Zn2Cys6_DnaBD"/>
</dbReference>
<dbReference type="Pfam" id="PF00172">
    <property type="entry name" value="Zn_clus"/>
    <property type="match status" value="1"/>
</dbReference>
<dbReference type="EMBL" id="JAPDRK010000012">
    <property type="protein sequence ID" value="KAJ9607413.1"/>
    <property type="molecule type" value="Genomic_DNA"/>
</dbReference>
<keyword evidence="2" id="KW-0805">Transcription regulation</keyword>
<organism evidence="8 9">
    <name type="scientific">Cladophialophora chaetospira</name>
    <dbReference type="NCBI Taxonomy" id="386627"/>
    <lineage>
        <taxon>Eukaryota</taxon>
        <taxon>Fungi</taxon>
        <taxon>Dikarya</taxon>
        <taxon>Ascomycota</taxon>
        <taxon>Pezizomycotina</taxon>
        <taxon>Eurotiomycetes</taxon>
        <taxon>Chaetothyriomycetidae</taxon>
        <taxon>Chaetothyriales</taxon>
        <taxon>Herpotrichiellaceae</taxon>
        <taxon>Cladophialophora</taxon>
    </lineage>
</organism>
<dbReference type="Proteomes" id="UP001172673">
    <property type="component" value="Unassembled WGS sequence"/>
</dbReference>
<dbReference type="SUPFAM" id="SSF57701">
    <property type="entry name" value="Zn2/Cys6 DNA-binding domain"/>
    <property type="match status" value="1"/>
</dbReference>
<name>A0AA38X5V4_9EURO</name>
<protein>
    <recommendedName>
        <fullName evidence="7">Zn(2)-C6 fungal-type domain-containing protein</fullName>
    </recommendedName>
</protein>
<proteinExistence type="predicted"/>
<feature type="region of interest" description="Disordered" evidence="6">
    <location>
        <begin position="1"/>
        <end position="22"/>
    </location>
</feature>
<feature type="compositionally biased region" description="Low complexity" evidence="6">
    <location>
        <begin position="7"/>
        <end position="16"/>
    </location>
</feature>
<feature type="compositionally biased region" description="Low complexity" evidence="6">
    <location>
        <begin position="149"/>
        <end position="176"/>
    </location>
</feature>
<evidence type="ECO:0000259" key="7">
    <source>
        <dbReference type="PROSITE" id="PS50048"/>
    </source>
</evidence>
<dbReference type="CDD" id="cd12148">
    <property type="entry name" value="fungal_TF_MHR"/>
    <property type="match status" value="1"/>
</dbReference>
<evidence type="ECO:0000313" key="9">
    <source>
        <dbReference type="Proteomes" id="UP001172673"/>
    </source>
</evidence>
<evidence type="ECO:0000256" key="4">
    <source>
        <dbReference type="ARBA" id="ARBA00023163"/>
    </source>
</evidence>
<evidence type="ECO:0000256" key="5">
    <source>
        <dbReference type="ARBA" id="ARBA00023242"/>
    </source>
</evidence>
<keyword evidence="4" id="KW-0804">Transcription</keyword>
<dbReference type="PANTHER" id="PTHR47431">
    <property type="entry name" value="ZN(II)2CYS6 TRANSCRIPTION FACTOR (EUROFUNG)-RELATED"/>
    <property type="match status" value="1"/>
</dbReference>
<dbReference type="Gene3D" id="4.10.240.10">
    <property type="entry name" value="Zn(2)-C6 fungal-type DNA-binding domain"/>
    <property type="match status" value="1"/>
</dbReference>
<dbReference type="PROSITE" id="PS50048">
    <property type="entry name" value="ZN2_CY6_FUNGAL_2"/>
    <property type="match status" value="1"/>
</dbReference>
<dbReference type="AlphaFoldDB" id="A0AA38X5V4"/>